<dbReference type="SMART" id="SM00342">
    <property type="entry name" value="HTH_ARAC"/>
    <property type="match status" value="1"/>
</dbReference>
<dbReference type="InterPro" id="IPR009057">
    <property type="entry name" value="Homeodomain-like_sf"/>
</dbReference>
<keyword evidence="2" id="KW-0238">DNA-binding</keyword>
<proteinExistence type="predicted"/>
<dbReference type="InterPro" id="IPR018060">
    <property type="entry name" value="HTH_AraC"/>
</dbReference>
<keyword evidence="1" id="KW-0805">Transcription regulation</keyword>
<keyword evidence="6" id="KW-0614">Plasmid</keyword>
<feature type="transmembrane region" description="Helical" evidence="4">
    <location>
        <begin position="212"/>
        <end position="231"/>
    </location>
</feature>
<feature type="transmembrane region" description="Helical" evidence="4">
    <location>
        <begin position="94"/>
        <end position="114"/>
    </location>
</feature>
<feature type="domain" description="HTH araC/xylS-type" evidence="5">
    <location>
        <begin position="260"/>
        <end position="361"/>
    </location>
</feature>
<dbReference type="Pfam" id="PF12833">
    <property type="entry name" value="HTH_18"/>
    <property type="match status" value="1"/>
</dbReference>
<name>A0ABN6LBJ4_9BACT</name>
<evidence type="ECO:0000313" key="7">
    <source>
        <dbReference type="Proteomes" id="UP001354989"/>
    </source>
</evidence>
<accession>A0ABN6LBJ4</accession>
<geneLocation type="plasmid" evidence="6 7">
    <name>pPP1</name>
</geneLocation>
<reference evidence="6 7" key="1">
    <citation type="submission" date="2021-12" db="EMBL/GenBank/DDBJ databases">
        <title>Genome sequencing of bacteria with rrn-lacking chromosome and rrn-plasmid.</title>
        <authorList>
            <person name="Anda M."/>
            <person name="Iwasaki W."/>
        </authorList>
    </citation>
    <scope>NUCLEOTIDE SEQUENCE [LARGE SCALE GENOMIC DNA]</scope>
    <source>
        <strain evidence="6 7">NBRC 101262</strain>
        <plasmid evidence="6 7">pPP1</plasmid>
    </source>
</reference>
<dbReference type="PANTHER" id="PTHR43280:SF29">
    <property type="entry name" value="ARAC-FAMILY TRANSCRIPTIONAL REGULATOR"/>
    <property type="match status" value="1"/>
</dbReference>
<evidence type="ECO:0000256" key="2">
    <source>
        <dbReference type="ARBA" id="ARBA00023125"/>
    </source>
</evidence>
<evidence type="ECO:0000256" key="4">
    <source>
        <dbReference type="SAM" id="Phobius"/>
    </source>
</evidence>
<gene>
    <name evidence="6" type="ORF">PEPS_28730</name>
</gene>
<organism evidence="6 7">
    <name type="scientific">Persicobacter psychrovividus</name>
    <dbReference type="NCBI Taxonomy" id="387638"/>
    <lineage>
        <taxon>Bacteria</taxon>
        <taxon>Pseudomonadati</taxon>
        <taxon>Bacteroidota</taxon>
        <taxon>Cytophagia</taxon>
        <taxon>Cytophagales</taxon>
        <taxon>Persicobacteraceae</taxon>
        <taxon>Persicobacter</taxon>
    </lineage>
</organism>
<keyword evidence="3" id="KW-0804">Transcription</keyword>
<evidence type="ECO:0000259" key="5">
    <source>
        <dbReference type="PROSITE" id="PS01124"/>
    </source>
</evidence>
<feature type="transmembrane region" description="Helical" evidence="4">
    <location>
        <begin position="61"/>
        <end position="82"/>
    </location>
</feature>
<keyword evidence="4" id="KW-1133">Transmembrane helix</keyword>
<dbReference type="Proteomes" id="UP001354989">
    <property type="component" value="Plasmid pPP1"/>
</dbReference>
<dbReference type="PANTHER" id="PTHR43280">
    <property type="entry name" value="ARAC-FAMILY TRANSCRIPTIONAL REGULATOR"/>
    <property type="match status" value="1"/>
</dbReference>
<evidence type="ECO:0000256" key="1">
    <source>
        <dbReference type="ARBA" id="ARBA00023015"/>
    </source>
</evidence>
<dbReference type="Gene3D" id="1.10.10.60">
    <property type="entry name" value="Homeodomain-like"/>
    <property type="match status" value="1"/>
</dbReference>
<keyword evidence="7" id="KW-1185">Reference proteome</keyword>
<keyword evidence="4" id="KW-0812">Transmembrane</keyword>
<evidence type="ECO:0000313" key="6">
    <source>
        <dbReference type="EMBL" id="BDD00593.1"/>
    </source>
</evidence>
<feature type="transmembrane region" description="Helical" evidence="4">
    <location>
        <begin position="6"/>
        <end position="23"/>
    </location>
</feature>
<dbReference type="RefSeq" id="WP_332921222.1">
    <property type="nucleotide sequence ID" value="NZ_AP025293.1"/>
</dbReference>
<dbReference type="SUPFAM" id="SSF46689">
    <property type="entry name" value="Homeodomain-like"/>
    <property type="match status" value="1"/>
</dbReference>
<protein>
    <recommendedName>
        <fullName evidence="5">HTH araC/xylS-type domain-containing protein</fullName>
    </recommendedName>
</protein>
<evidence type="ECO:0000256" key="3">
    <source>
        <dbReference type="ARBA" id="ARBA00023163"/>
    </source>
</evidence>
<feature type="transmembrane region" description="Helical" evidence="4">
    <location>
        <begin position="126"/>
        <end position="150"/>
    </location>
</feature>
<dbReference type="EMBL" id="AP025293">
    <property type="protein sequence ID" value="BDD00593.1"/>
    <property type="molecule type" value="Genomic_DNA"/>
</dbReference>
<keyword evidence="4" id="KW-0472">Membrane</keyword>
<dbReference type="PROSITE" id="PS01124">
    <property type="entry name" value="HTH_ARAC_FAMILY_2"/>
    <property type="match status" value="1"/>
</dbReference>
<sequence length="371" mass="43069">MTTIFFIWSSVQSLITGLLVLFIKKSKLNWTLAATFFVSAINIYHQYLFRFTEAKFTMSRFIALPDLFDFALPALIFLYVKSYLGKNSPKDKDYLYFAPAAIFLASAVAYVLSFEHFTFNNYIRSTFHSVVLIALVFWKGYIFTQLSYLIKEVKQAIPEKQQQQLDWPKILHYFVGVILYTAIVQAIFLLVIMEHWSYEVINDIRVIFNLNYIIFNSSLIIVSLFFVIKYPKILAGKLSIKQASNPLSVAMSSSLQRKIDKLFNVDKIHTNTELNEVKLAEELGIQKYMLSKYLNDQVGVTFNELLNQKRVEEAQRIFKESIDEEVKNFGVAIDSGFKTESVFYVNFKKITGMTPNQYKKQLRDEREGVKA</sequence>
<feature type="transmembrane region" description="Helical" evidence="4">
    <location>
        <begin position="30"/>
        <end position="49"/>
    </location>
</feature>
<feature type="transmembrane region" description="Helical" evidence="4">
    <location>
        <begin position="170"/>
        <end position="192"/>
    </location>
</feature>